<sequence length="96" mass="11974">MENFYKYVKNNLDGNYTAYIYNQDKLLYRYFLKIYKGDQKLITNQQIDQYLEKNKIKYEYLNKKDQKHAAFLLYKKIQKNLLFFISILNKICWKYI</sequence>
<reference evidence="1 2" key="1">
    <citation type="submission" date="2014-07" db="EMBL/GenBank/DDBJ databases">
        <title>Genome of Chryseobacterium formosense LMG 24722.</title>
        <authorList>
            <person name="Pipes S.E."/>
            <person name="Stropko S.J."/>
            <person name="Newman J.D."/>
        </authorList>
    </citation>
    <scope>NUCLEOTIDE SEQUENCE [LARGE SCALE GENOMIC DNA]</scope>
    <source>
        <strain evidence="1 2">LMG 24722</strain>
    </source>
</reference>
<name>A0A085Z3Z5_9FLAO</name>
<keyword evidence="2" id="KW-1185">Reference proteome</keyword>
<comment type="caution">
    <text evidence="1">The sequence shown here is derived from an EMBL/GenBank/DDBJ whole genome shotgun (WGS) entry which is preliminary data.</text>
</comment>
<dbReference type="STRING" id="236814.IX39_00240"/>
<dbReference type="EMBL" id="JPRP01000001">
    <property type="protein sequence ID" value="KFE99158.1"/>
    <property type="molecule type" value="Genomic_DNA"/>
</dbReference>
<protein>
    <submittedName>
        <fullName evidence="1">Uncharacterized protein</fullName>
    </submittedName>
</protein>
<organism evidence="1 2">
    <name type="scientific">Chryseobacterium formosense</name>
    <dbReference type="NCBI Taxonomy" id="236814"/>
    <lineage>
        <taxon>Bacteria</taxon>
        <taxon>Pseudomonadati</taxon>
        <taxon>Bacteroidota</taxon>
        <taxon>Flavobacteriia</taxon>
        <taxon>Flavobacteriales</taxon>
        <taxon>Weeksellaceae</taxon>
        <taxon>Chryseobacterium group</taxon>
        <taxon>Chryseobacterium</taxon>
    </lineage>
</organism>
<dbReference type="Proteomes" id="UP000028713">
    <property type="component" value="Unassembled WGS sequence"/>
</dbReference>
<accession>A0A085Z3Z5</accession>
<evidence type="ECO:0000313" key="1">
    <source>
        <dbReference type="EMBL" id="KFE99158.1"/>
    </source>
</evidence>
<dbReference type="AlphaFoldDB" id="A0A085Z3Z5"/>
<proteinExistence type="predicted"/>
<gene>
    <name evidence="1" type="ORF">IX39_00240</name>
</gene>
<evidence type="ECO:0000313" key="2">
    <source>
        <dbReference type="Proteomes" id="UP000028713"/>
    </source>
</evidence>